<dbReference type="AlphaFoldDB" id="A0AAU8IDE9"/>
<keyword evidence="1" id="KW-0732">Signal</keyword>
<reference evidence="3" key="1">
    <citation type="submission" date="2024-06" db="EMBL/GenBank/DDBJ databases">
        <authorList>
            <person name="Fan A."/>
            <person name="Zhang F.Y."/>
            <person name="Zhang L."/>
        </authorList>
    </citation>
    <scope>NUCLEOTIDE SEQUENCE</scope>
    <source>
        <strain evidence="3">Y61</strain>
    </source>
</reference>
<feature type="domain" description="Amidase" evidence="2">
    <location>
        <begin position="60"/>
        <end position="496"/>
    </location>
</feature>
<feature type="chain" id="PRO_5043638985" evidence="1">
    <location>
        <begin position="20"/>
        <end position="515"/>
    </location>
</feature>
<dbReference type="RefSeq" id="WP_353947822.1">
    <property type="nucleotide sequence ID" value="NZ_CP159510.1"/>
</dbReference>
<dbReference type="InterPro" id="IPR036928">
    <property type="entry name" value="AS_sf"/>
</dbReference>
<evidence type="ECO:0000313" key="3">
    <source>
        <dbReference type="EMBL" id="XCJ16229.1"/>
    </source>
</evidence>
<organism evidence="3">
    <name type="scientific">Sporolactobacillus sp. Y61</name>
    <dbReference type="NCBI Taxonomy" id="3160863"/>
    <lineage>
        <taxon>Bacteria</taxon>
        <taxon>Bacillati</taxon>
        <taxon>Bacillota</taxon>
        <taxon>Bacilli</taxon>
        <taxon>Bacillales</taxon>
        <taxon>Sporolactobacillaceae</taxon>
        <taxon>Sporolactobacillus</taxon>
    </lineage>
</organism>
<proteinExistence type="predicted"/>
<dbReference type="PANTHER" id="PTHR42678:SF34">
    <property type="entry name" value="OS04G0183300 PROTEIN"/>
    <property type="match status" value="1"/>
</dbReference>
<accession>A0AAU8IDE9</accession>
<dbReference type="EMBL" id="CP159510">
    <property type="protein sequence ID" value="XCJ16229.1"/>
    <property type="molecule type" value="Genomic_DNA"/>
</dbReference>
<evidence type="ECO:0000256" key="1">
    <source>
        <dbReference type="SAM" id="SignalP"/>
    </source>
</evidence>
<dbReference type="Pfam" id="PF01425">
    <property type="entry name" value="Amidase"/>
    <property type="match status" value="1"/>
</dbReference>
<dbReference type="InterPro" id="IPR023631">
    <property type="entry name" value="Amidase_dom"/>
</dbReference>
<dbReference type="SUPFAM" id="SSF75304">
    <property type="entry name" value="Amidase signature (AS) enzymes"/>
    <property type="match status" value="1"/>
</dbReference>
<sequence>MSRKKKFALAAAFTGAAAAAVTAGLFIRQEVAKRKPFSIEEATIDEIQKAIRLGQTTSKELVRQYLDRIQKLNQQGPFLNAVREINPEAIHEAEACDVKRTVQPDVGPLFGIPIIVKDNIETAGNMHTTAGSIALKNHQASQDAFIIKKLKAAGAIIIGKANLTEFANFISDKMPNGYSSLGGQVLNPYGAAFDVGGSSSGTASAVAANLAAAGIGTETSGSILSPASSNALVGIKPTIGVLSRSGIIPLAHSQDTAGPMARTVRDAVLLLNAMTGVDEDDEETVWGRGDVQKDYRVYLKRNGLKNARIGIDRHYLKDLSREKVELINKALKVMKEKGAHVIDPVIIPSSETLENRQSSVLYHEFKWDINRYFGKLDQQIPVHSLADLITFNREHADKALKYGQAVLEKSEQTSGDLGEREYLIDRADDLRLSRKEGLDAVIKAQHLDALVFANAQGCDIAAKAGYPSITVPAGYTHDGEPVGITFTGLAFSEPRLIELAFAFEQATKHRMAPGL</sequence>
<dbReference type="PANTHER" id="PTHR42678">
    <property type="entry name" value="AMIDASE"/>
    <property type="match status" value="1"/>
</dbReference>
<gene>
    <name evidence="3" type="ORF">ABNN70_11095</name>
</gene>
<protein>
    <submittedName>
        <fullName evidence="3">Amidase family protein</fullName>
    </submittedName>
</protein>
<feature type="signal peptide" evidence="1">
    <location>
        <begin position="1"/>
        <end position="19"/>
    </location>
</feature>
<evidence type="ECO:0000259" key="2">
    <source>
        <dbReference type="Pfam" id="PF01425"/>
    </source>
</evidence>
<dbReference type="NCBIfam" id="NF005300">
    <property type="entry name" value="PRK06828.1"/>
    <property type="match status" value="1"/>
</dbReference>
<dbReference type="Gene3D" id="3.90.1300.10">
    <property type="entry name" value="Amidase signature (AS) domain"/>
    <property type="match status" value="1"/>
</dbReference>
<name>A0AAU8IDE9_9BACL</name>